<dbReference type="CDD" id="cd00567">
    <property type="entry name" value="ACAD"/>
    <property type="match status" value="1"/>
</dbReference>
<dbReference type="InterPro" id="IPR009075">
    <property type="entry name" value="AcylCo_DH/oxidase_C"/>
</dbReference>
<dbReference type="OrthoDB" id="4319499at2"/>
<sequence>MDFSLDENQRAIADLAADVLAKEGAGEPLAHDARQDPETRYQEHVWAAMAKVGLLGLALPTELDGDGLGVAEIAVVLTEVGKAGARVPALATLALGVLPVASHGTAKQREALLPDVAAGNALLTAAVSEVGAPLATLPGTVARPGGSGWRLSGRKVAVPYAGHASRILVPASLEDGAGVFLVDPHAGGVTVTPTPTASGTPECTVDLDDVEVSAADLLGGDTSGAAARALREFAVVGAVASGDGALAGVLDLTTEHVRTRHQFGKPLATFQAVAQQMADVYIAARTVHLASVSAAWRLGAGRNAEADLDLAAYWLTAEALPSVRTCHHLHGGVGVDVTYPLHRHYSELKDLTRLLGGHRNQLHAFGAGAGS</sequence>
<dbReference type="PANTHER" id="PTHR43884:SF20">
    <property type="entry name" value="ACYL-COA DEHYDROGENASE FADE28"/>
    <property type="match status" value="1"/>
</dbReference>
<evidence type="ECO:0000256" key="3">
    <source>
        <dbReference type="ARBA" id="ARBA00022630"/>
    </source>
</evidence>
<dbReference type="InterPro" id="IPR013786">
    <property type="entry name" value="AcylCoA_DH/ox_N"/>
</dbReference>
<organism evidence="8 9">
    <name type="scientific">Haloechinothrix alba</name>
    <dbReference type="NCBI Taxonomy" id="664784"/>
    <lineage>
        <taxon>Bacteria</taxon>
        <taxon>Bacillati</taxon>
        <taxon>Actinomycetota</taxon>
        <taxon>Actinomycetes</taxon>
        <taxon>Pseudonocardiales</taxon>
        <taxon>Pseudonocardiaceae</taxon>
        <taxon>Haloechinothrix</taxon>
    </lineage>
</organism>
<dbReference type="SUPFAM" id="SSF47203">
    <property type="entry name" value="Acyl-CoA dehydrogenase C-terminal domain-like"/>
    <property type="match status" value="1"/>
</dbReference>
<keyword evidence="4" id="KW-0274">FAD</keyword>
<feature type="domain" description="Acyl-CoA dehydrogenase/oxidase C-terminal" evidence="6">
    <location>
        <begin position="244"/>
        <end position="356"/>
    </location>
</feature>
<dbReference type="AlphaFoldDB" id="A0A238XG59"/>
<comment type="similarity">
    <text evidence="2">Belongs to the acyl-CoA dehydrogenase family.</text>
</comment>
<dbReference type="GO" id="GO:0050660">
    <property type="term" value="F:flavin adenine dinucleotide binding"/>
    <property type="evidence" value="ECO:0007669"/>
    <property type="project" value="InterPro"/>
</dbReference>
<proteinExistence type="inferred from homology"/>
<dbReference type="Proteomes" id="UP000198348">
    <property type="component" value="Unassembled WGS sequence"/>
</dbReference>
<protein>
    <recommendedName>
        <fullName evidence="10">Acyl-CoA dehydrogenase</fullName>
    </recommendedName>
</protein>
<gene>
    <name evidence="8" type="ORF">SAMN06265360_110151</name>
</gene>
<evidence type="ECO:0000256" key="4">
    <source>
        <dbReference type="ARBA" id="ARBA00022827"/>
    </source>
</evidence>
<dbReference type="EMBL" id="FZNW01000010">
    <property type="protein sequence ID" value="SNR57314.1"/>
    <property type="molecule type" value="Genomic_DNA"/>
</dbReference>
<dbReference type="Gene3D" id="2.40.110.10">
    <property type="entry name" value="Butyryl-CoA Dehydrogenase, subunit A, domain 2"/>
    <property type="match status" value="1"/>
</dbReference>
<keyword evidence="5" id="KW-0560">Oxidoreductase</keyword>
<keyword evidence="9" id="KW-1185">Reference proteome</keyword>
<dbReference type="Pfam" id="PF02771">
    <property type="entry name" value="Acyl-CoA_dh_N"/>
    <property type="match status" value="1"/>
</dbReference>
<dbReference type="InterPro" id="IPR046373">
    <property type="entry name" value="Acyl-CoA_Oxase/DH_mid-dom_sf"/>
</dbReference>
<dbReference type="Gene3D" id="1.10.540.10">
    <property type="entry name" value="Acyl-CoA dehydrogenase/oxidase, N-terminal domain"/>
    <property type="match status" value="1"/>
</dbReference>
<keyword evidence="3" id="KW-0285">Flavoprotein</keyword>
<accession>A0A238XG59</accession>
<evidence type="ECO:0000256" key="1">
    <source>
        <dbReference type="ARBA" id="ARBA00001974"/>
    </source>
</evidence>
<evidence type="ECO:0000313" key="9">
    <source>
        <dbReference type="Proteomes" id="UP000198348"/>
    </source>
</evidence>
<dbReference type="RefSeq" id="WP_089301569.1">
    <property type="nucleotide sequence ID" value="NZ_FZNW01000010.1"/>
</dbReference>
<dbReference type="SUPFAM" id="SSF56645">
    <property type="entry name" value="Acyl-CoA dehydrogenase NM domain-like"/>
    <property type="match status" value="1"/>
</dbReference>
<evidence type="ECO:0008006" key="10">
    <source>
        <dbReference type="Google" id="ProtNLM"/>
    </source>
</evidence>
<dbReference type="PANTHER" id="PTHR43884">
    <property type="entry name" value="ACYL-COA DEHYDROGENASE"/>
    <property type="match status" value="1"/>
</dbReference>
<evidence type="ECO:0000313" key="8">
    <source>
        <dbReference type="EMBL" id="SNR57314.1"/>
    </source>
</evidence>
<dbReference type="Pfam" id="PF00441">
    <property type="entry name" value="Acyl-CoA_dh_1"/>
    <property type="match status" value="1"/>
</dbReference>
<dbReference type="InterPro" id="IPR037069">
    <property type="entry name" value="AcylCoA_DH/ox_N_sf"/>
</dbReference>
<evidence type="ECO:0000259" key="6">
    <source>
        <dbReference type="Pfam" id="PF00441"/>
    </source>
</evidence>
<feature type="domain" description="Acyl-CoA dehydrogenase/oxidase N-terminal" evidence="7">
    <location>
        <begin position="7"/>
        <end position="119"/>
    </location>
</feature>
<name>A0A238XG59_9PSEU</name>
<evidence type="ECO:0000256" key="2">
    <source>
        <dbReference type="ARBA" id="ARBA00009347"/>
    </source>
</evidence>
<comment type="cofactor">
    <cofactor evidence="1">
        <name>FAD</name>
        <dbReference type="ChEBI" id="CHEBI:57692"/>
    </cofactor>
</comment>
<dbReference type="Gene3D" id="1.20.140.10">
    <property type="entry name" value="Butyryl-CoA Dehydrogenase, subunit A, domain 3"/>
    <property type="match status" value="1"/>
</dbReference>
<dbReference type="GO" id="GO:0003995">
    <property type="term" value="F:acyl-CoA dehydrogenase activity"/>
    <property type="evidence" value="ECO:0007669"/>
    <property type="project" value="TreeGrafter"/>
</dbReference>
<reference evidence="8 9" key="1">
    <citation type="submission" date="2017-06" db="EMBL/GenBank/DDBJ databases">
        <authorList>
            <person name="Kim H.J."/>
            <person name="Triplett B.A."/>
        </authorList>
    </citation>
    <scope>NUCLEOTIDE SEQUENCE [LARGE SCALE GENOMIC DNA]</scope>
    <source>
        <strain evidence="8 9">DSM 45207</strain>
    </source>
</reference>
<dbReference type="InterPro" id="IPR036250">
    <property type="entry name" value="AcylCo_DH-like_C"/>
</dbReference>
<evidence type="ECO:0000256" key="5">
    <source>
        <dbReference type="ARBA" id="ARBA00023002"/>
    </source>
</evidence>
<dbReference type="InterPro" id="IPR009100">
    <property type="entry name" value="AcylCoA_DH/oxidase_NM_dom_sf"/>
</dbReference>
<evidence type="ECO:0000259" key="7">
    <source>
        <dbReference type="Pfam" id="PF02771"/>
    </source>
</evidence>